<dbReference type="GO" id="GO:0016746">
    <property type="term" value="F:acyltransferase activity"/>
    <property type="evidence" value="ECO:0007669"/>
    <property type="project" value="UniProtKB-KW"/>
</dbReference>
<sequence length="165" mass="19041">MSNYSFRKAEKKDIVSILKIYNSNTSFLKNHLGSAKVDERFIENELTEMEKMNFLSSVIVSNDTEQVIGVIDYKADDTVYLSLIMLDAELQRQGIGKKLYNQFEKEMKTIGKDKIRIDVVNDYNNNVIPFWEKQGFISQETIVLEWGNKKSPAIVMTKKLGEQSN</sequence>
<dbReference type="SUPFAM" id="SSF55729">
    <property type="entry name" value="Acyl-CoA N-acyltransferases (Nat)"/>
    <property type="match status" value="1"/>
</dbReference>
<evidence type="ECO:0000313" key="3">
    <source>
        <dbReference type="Proteomes" id="UP001299546"/>
    </source>
</evidence>
<dbReference type="Proteomes" id="UP001299546">
    <property type="component" value="Unassembled WGS sequence"/>
</dbReference>
<protein>
    <submittedName>
        <fullName evidence="2">GNAT family N-acetyltransferase</fullName>
        <ecNumber evidence="2">2.3.1.-</ecNumber>
    </submittedName>
</protein>
<keyword evidence="3" id="KW-1185">Reference proteome</keyword>
<keyword evidence="2" id="KW-0012">Acyltransferase</keyword>
<dbReference type="EC" id="2.3.1.-" evidence="2"/>
<keyword evidence="2" id="KW-0808">Transferase</keyword>
<dbReference type="CDD" id="cd04301">
    <property type="entry name" value="NAT_SF"/>
    <property type="match status" value="1"/>
</dbReference>
<dbReference type="RefSeq" id="WP_066733047.1">
    <property type="nucleotide sequence ID" value="NZ_JAJCIQ010000008.1"/>
</dbReference>
<name>A0ABS8DHT0_9FIRM</name>
<proteinExistence type="predicted"/>
<dbReference type="PROSITE" id="PS51186">
    <property type="entry name" value="GNAT"/>
    <property type="match status" value="1"/>
</dbReference>
<dbReference type="InterPro" id="IPR017255">
    <property type="entry name" value="AcTrfase_GNAT_prd"/>
</dbReference>
<feature type="domain" description="N-acetyltransferase" evidence="1">
    <location>
        <begin position="4"/>
        <end position="161"/>
    </location>
</feature>
<comment type="caution">
    <text evidence="2">The sequence shown here is derived from an EMBL/GenBank/DDBJ whole genome shotgun (WGS) entry which is preliminary data.</text>
</comment>
<reference evidence="2 3" key="1">
    <citation type="submission" date="2021-10" db="EMBL/GenBank/DDBJ databases">
        <title>Collection of gut derived symbiotic bacterial strains cultured from healthy donors.</title>
        <authorList>
            <person name="Lin H."/>
            <person name="Littmann E."/>
            <person name="Kohout C."/>
            <person name="Pamer E.G."/>
        </authorList>
    </citation>
    <scope>NUCLEOTIDE SEQUENCE [LARGE SCALE GENOMIC DNA]</scope>
    <source>
        <strain evidence="2 3">DFI.1.165</strain>
    </source>
</reference>
<dbReference type="EMBL" id="JAJCIS010000007">
    <property type="protein sequence ID" value="MCB7387996.1"/>
    <property type="molecule type" value="Genomic_DNA"/>
</dbReference>
<dbReference type="PIRSF" id="PIRSF037663">
    <property type="entry name" value="Acetyltransf_GNAT_prd"/>
    <property type="match status" value="1"/>
</dbReference>
<dbReference type="Gene3D" id="3.40.630.30">
    <property type="match status" value="1"/>
</dbReference>
<evidence type="ECO:0000259" key="1">
    <source>
        <dbReference type="PROSITE" id="PS51186"/>
    </source>
</evidence>
<organism evidence="2 3">
    <name type="scientific">Bariatricus massiliensis</name>
    <dbReference type="NCBI Taxonomy" id="1745713"/>
    <lineage>
        <taxon>Bacteria</taxon>
        <taxon>Bacillati</taxon>
        <taxon>Bacillota</taxon>
        <taxon>Clostridia</taxon>
        <taxon>Lachnospirales</taxon>
        <taxon>Lachnospiraceae</taxon>
        <taxon>Bariatricus</taxon>
    </lineage>
</organism>
<dbReference type="InterPro" id="IPR000182">
    <property type="entry name" value="GNAT_dom"/>
</dbReference>
<evidence type="ECO:0000313" key="2">
    <source>
        <dbReference type="EMBL" id="MCB7387996.1"/>
    </source>
</evidence>
<dbReference type="InterPro" id="IPR016181">
    <property type="entry name" value="Acyl_CoA_acyltransferase"/>
</dbReference>
<dbReference type="Pfam" id="PF00583">
    <property type="entry name" value="Acetyltransf_1"/>
    <property type="match status" value="1"/>
</dbReference>
<accession>A0ABS8DHT0</accession>
<gene>
    <name evidence="2" type="ORF">LIZ65_11900</name>
</gene>